<feature type="region of interest" description="Disordered" evidence="1">
    <location>
        <begin position="66"/>
        <end position="125"/>
    </location>
</feature>
<dbReference type="Proteomes" id="UP001066276">
    <property type="component" value="Chromosome 8"/>
</dbReference>
<accession>A0AAV7P1P0</accession>
<gene>
    <name evidence="2" type="ORF">NDU88_009270</name>
</gene>
<protein>
    <submittedName>
        <fullName evidence="2">Uncharacterized protein</fullName>
    </submittedName>
</protein>
<name>A0AAV7P1P0_PLEWA</name>
<reference evidence="2" key="1">
    <citation type="journal article" date="2022" name="bioRxiv">
        <title>Sequencing and chromosome-scale assembly of the giantPleurodeles waltlgenome.</title>
        <authorList>
            <person name="Brown T."/>
            <person name="Elewa A."/>
            <person name="Iarovenko S."/>
            <person name="Subramanian E."/>
            <person name="Araus A.J."/>
            <person name="Petzold A."/>
            <person name="Susuki M."/>
            <person name="Suzuki K.-i.T."/>
            <person name="Hayashi T."/>
            <person name="Toyoda A."/>
            <person name="Oliveira C."/>
            <person name="Osipova E."/>
            <person name="Leigh N.D."/>
            <person name="Simon A."/>
            <person name="Yun M.H."/>
        </authorList>
    </citation>
    <scope>NUCLEOTIDE SEQUENCE</scope>
    <source>
        <strain evidence="2">20211129_DDA</strain>
        <tissue evidence="2">Liver</tissue>
    </source>
</reference>
<feature type="compositionally biased region" description="Basic and acidic residues" evidence="1">
    <location>
        <begin position="8"/>
        <end position="22"/>
    </location>
</feature>
<feature type="region of interest" description="Disordered" evidence="1">
    <location>
        <begin position="1"/>
        <end position="25"/>
    </location>
</feature>
<feature type="compositionally biased region" description="Basic and acidic residues" evidence="1">
    <location>
        <begin position="69"/>
        <end position="83"/>
    </location>
</feature>
<comment type="caution">
    <text evidence="2">The sequence shown here is derived from an EMBL/GenBank/DDBJ whole genome shotgun (WGS) entry which is preliminary data.</text>
</comment>
<evidence type="ECO:0000313" key="3">
    <source>
        <dbReference type="Proteomes" id="UP001066276"/>
    </source>
</evidence>
<dbReference type="AlphaFoldDB" id="A0AAV7P1P0"/>
<keyword evidence="3" id="KW-1185">Reference proteome</keyword>
<sequence length="125" mass="14531">MAAKRRKETQENPEGKGEEKEPLWTAARRNTERGHKEWGWTSRTLGALLRTSERRYSLYVLMAAKRRKETQENPEGKGEEKEPLWTAARRNTERGNWRREAGGRTKGQYKSGQTLDNAERKSATK</sequence>
<feature type="compositionally biased region" description="Basic and acidic residues" evidence="1">
    <location>
        <begin position="90"/>
        <end position="103"/>
    </location>
</feature>
<evidence type="ECO:0000256" key="1">
    <source>
        <dbReference type="SAM" id="MobiDB-lite"/>
    </source>
</evidence>
<evidence type="ECO:0000313" key="2">
    <source>
        <dbReference type="EMBL" id="KAJ1121142.1"/>
    </source>
</evidence>
<proteinExistence type="predicted"/>
<dbReference type="EMBL" id="JANPWB010000012">
    <property type="protein sequence ID" value="KAJ1121142.1"/>
    <property type="molecule type" value="Genomic_DNA"/>
</dbReference>
<organism evidence="2 3">
    <name type="scientific">Pleurodeles waltl</name>
    <name type="common">Iberian ribbed newt</name>
    <dbReference type="NCBI Taxonomy" id="8319"/>
    <lineage>
        <taxon>Eukaryota</taxon>
        <taxon>Metazoa</taxon>
        <taxon>Chordata</taxon>
        <taxon>Craniata</taxon>
        <taxon>Vertebrata</taxon>
        <taxon>Euteleostomi</taxon>
        <taxon>Amphibia</taxon>
        <taxon>Batrachia</taxon>
        <taxon>Caudata</taxon>
        <taxon>Salamandroidea</taxon>
        <taxon>Salamandridae</taxon>
        <taxon>Pleurodelinae</taxon>
        <taxon>Pleurodeles</taxon>
    </lineage>
</organism>